<name>A0A4S3TPH4_9EURY</name>
<evidence type="ECO:0000313" key="2">
    <source>
        <dbReference type="Proteomes" id="UP000318864"/>
    </source>
</evidence>
<protein>
    <submittedName>
        <fullName evidence="1">Transcriptional regulator</fullName>
    </submittedName>
</protein>
<dbReference type="OrthoDB" id="325082at2157"/>
<sequence length="149" mass="16361">MPSTLHITVGDRESAREDALEVARAIDSADSPDDIGESMPDHLDGRSVLQFGSYDDLHEHLSPLRLELIQAIVETEPSSIREAARLVDRDVSDVHADLQRLEMLEVVAFEDGGRGGATIPIVPYERIEMHIEYPLVDDDVDTDAAASAD</sequence>
<evidence type="ECO:0000313" key="1">
    <source>
        <dbReference type="EMBL" id="THE65590.1"/>
    </source>
</evidence>
<reference evidence="1 2" key="1">
    <citation type="submission" date="2018-10" db="EMBL/GenBank/DDBJ databases">
        <title>Natronolimnobius sp. XQ-INN 246 isolated from Inner Mongolia Autonomous Region of China.</title>
        <authorList>
            <person name="Xue Q."/>
        </authorList>
    </citation>
    <scope>NUCLEOTIDE SEQUENCE [LARGE SCALE GENOMIC DNA]</scope>
    <source>
        <strain evidence="1 2">XQ-INN 246</strain>
    </source>
</reference>
<comment type="caution">
    <text evidence="1">The sequence shown here is derived from an EMBL/GenBank/DDBJ whole genome shotgun (WGS) entry which is preliminary data.</text>
</comment>
<dbReference type="RefSeq" id="WP_141464020.1">
    <property type="nucleotide sequence ID" value="NZ_RBZW01000019.1"/>
</dbReference>
<gene>
    <name evidence="1" type="ORF">D8Y22_06845</name>
</gene>
<organism evidence="1 2">
    <name type="scientific">Salinadaptatus halalkaliphilus</name>
    <dbReference type="NCBI Taxonomy" id="2419781"/>
    <lineage>
        <taxon>Archaea</taxon>
        <taxon>Methanobacteriati</taxon>
        <taxon>Methanobacteriota</taxon>
        <taxon>Stenosarchaea group</taxon>
        <taxon>Halobacteria</taxon>
        <taxon>Halobacteriales</taxon>
        <taxon>Natrialbaceae</taxon>
        <taxon>Salinadaptatus</taxon>
    </lineage>
</organism>
<keyword evidence="2" id="KW-1185">Reference proteome</keyword>
<dbReference type="AlphaFoldDB" id="A0A4S3TPH4"/>
<dbReference type="EMBL" id="RBZW01000019">
    <property type="protein sequence ID" value="THE65590.1"/>
    <property type="molecule type" value="Genomic_DNA"/>
</dbReference>
<dbReference type="Proteomes" id="UP000318864">
    <property type="component" value="Unassembled WGS sequence"/>
</dbReference>
<accession>A0A4S3TPH4</accession>
<dbReference type="SUPFAM" id="SSF46785">
    <property type="entry name" value="Winged helix' DNA-binding domain"/>
    <property type="match status" value="1"/>
</dbReference>
<dbReference type="InterPro" id="IPR036390">
    <property type="entry name" value="WH_DNA-bd_sf"/>
</dbReference>
<proteinExistence type="predicted"/>
<dbReference type="Pfam" id="PF25212">
    <property type="entry name" value="HVO_A0114"/>
    <property type="match status" value="1"/>
</dbReference>